<keyword evidence="3" id="KW-1185">Reference proteome</keyword>
<gene>
    <name evidence="2" type="ORF">FF36_04152</name>
</gene>
<name>A0A0D8BBC5_9ACTN</name>
<evidence type="ECO:0000313" key="3">
    <source>
        <dbReference type="Proteomes" id="UP000032545"/>
    </source>
</evidence>
<dbReference type="InterPro" id="IPR027381">
    <property type="entry name" value="LytR/CpsA/Psr_C"/>
</dbReference>
<feature type="domain" description="LytR/CpsA/Psr regulator C-terminal" evidence="1">
    <location>
        <begin position="3"/>
        <end position="91"/>
    </location>
</feature>
<comment type="caution">
    <text evidence="2">The sequence shown here is derived from an EMBL/GenBank/DDBJ whole genome shotgun (WGS) entry which is preliminary data.</text>
</comment>
<reference evidence="3" key="1">
    <citation type="submission" date="2015-02" db="EMBL/GenBank/DDBJ databases">
        <title>Draft Genome of Frankia sp. CpI1-S.</title>
        <authorList>
            <person name="Oshone R.T."/>
            <person name="Ngom M."/>
            <person name="Ghodhbane-Gtari F."/>
            <person name="Gtari M."/>
            <person name="Morris K."/>
            <person name="Thomas K."/>
            <person name="Sen A."/>
            <person name="Tisa L.S."/>
        </authorList>
    </citation>
    <scope>NUCLEOTIDE SEQUENCE [LARGE SCALE GENOMIC DNA]</scope>
    <source>
        <strain evidence="3">CpI1-S</strain>
    </source>
</reference>
<organism evidence="2 3">
    <name type="scientific">Frankia torreyi</name>
    <dbReference type="NCBI Taxonomy" id="1856"/>
    <lineage>
        <taxon>Bacteria</taxon>
        <taxon>Bacillati</taxon>
        <taxon>Actinomycetota</taxon>
        <taxon>Actinomycetes</taxon>
        <taxon>Frankiales</taxon>
        <taxon>Frankiaceae</taxon>
        <taxon>Frankia</taxon>
    </lineage>
</organism>
<dbReference type="Proteomes" id="UP000032545">
    <property type="component" value="Unassembled WGS sequence"/>
</dbReference>
<dbReference type="PATRIC" id="fig|1502723.3.peg.3864"/>
<dbReference type="OrthoDB" id="3216542at2"/>
<dbReference type="Pfam" id="PF13399">
    <property type="entry name" value="LytR_C"/>
    <property type="match status" value="1"/>
</dbReference>
<proteinExistence type="predicted"/>
<dbReference type="EMBL" id="JYFN01000035">
    <property type="protein sequence ID" value="KJE21578.1"/>
    <property type="molecule type" value="Genomic_DNA"/>
</dbReference>
<evidence type="ECO:0000313" key="2">
    <source>
        <dbReference type="EMBL" id="KJE21578.1"/>
    </source>
</evidence>
<sequence>MTAPVVVLNNSRISGLADSAARQVEAVGFPMSRTGSYLSIYNVPVSTVFYDDAHRDAAQALMDTIPKIKEILPRSQAQIVASDPLILVVTRYWPAD</sequence>
<accession>A0A0D8BBC5</accession>
<evidence type="ECO:0000259" key="1">
    <source>
        <dbReference type="Pfam" id="PF13399"/>
    </source>
</evidence>
<dbReference type="RefSeq" id="WP_052681250.1">
    <property type="nucleotide sequence ID" value="NZ_JYFN01000035.1"/>
</dbReference>
<reference evidence="2 3" key="2">
    <citation type="journal article" date="2016" name="Genome Announc.">
        <title>Permanent Draft Genome Sequences for Two Variants of Frankia sp. Strain CpI1, the First Frankia Strain Isolated from Root Nodules of Comptonia peregrina.</title>
        <authorList>
            <person name="Oshone R."/>
            <person name="Hurst S.G.IV."/>
            <person name="Abebe-Akele F."/>
            <person name="Simpson S."/>
            <person name="Morris K."/>
            <person name="Thomas W.K."/>
            <person name="Tisa L.S."/>
        </authorList>
    </citation>
    <scope>NUCLEOTIDE SEQUENCE [LARGE SCALE GENOMIC DNA]</scope>
    <source>
        <strain evidence="3">CpI1-S</strain>
    </source>
</reference>
<dbReference type="Gene3D" id="3.30.70.2390">
    <property type="match status" value="1"/>
</dbReference>
<dbReference type="AlphaFoldDB" id="A0A0D8BBC5"/>
<protein>
    <submittedName>
        <fullName evidence="2">LytR cell envelope-like transcriptional attenuator</fullName>
    </submittedName>
</protein>